<evidence type="ECO:0000259" key="10">
    <source>
        <dbReference type="Pfam" id="PF12323"/>
    </source>
</evidence>
<organism evidence="11 12">
    <name type="scientific">Lipingzhangella halophila</name>
    <dbReference type="NCBI Taxonomy" id="1783352"/>
    <lineage>
        <taxon>Bacteria</taxon>
        <taxon>Bacillati</taxon>
        <taxon>Actinomycetota</taxon>
        <taxon>Actinomycetes</taxon>
        <taxon>Streptosporangiales</taxon>
        <taxon>Nocardiopsidaceae</taxon>
        <taxon>Lipingzhangella</taxon>
    </lineage>
</organism>
<dbReference type="AlphaFoldDB" id="A0A7W7RH32"/>
<dbReference type="RefSeq" id="WP_184578395.1">
    <property type="nucleotide sequence ID" value="NZ_JACHJT010000001.1"/>
</dbReference>
<keyword evidence="12" id="KW-1185">Reference proteome</keyword>
<evidence type="ECO:0000256" key="2">
    <source>
        <dbReference type="ARBA" id="ARBA00022578"/>
    </source>
</evidence>
<dbReference type="InterPro" id="IPR010095">
    <property type="entry name" value="Cas12f1-like_TNB"/>
</dbReference>
<keyword evidence="6" id="KW-0233">DNA recombination</keyword>
<dbReference type="GO" id="GO:0046872">
    <property type="term" value="F:metal ion binding"/>
    <property type="evidence" value="ECO:0007669"/>
    <property type="project" value="UniProtKB-KW"/>
</dbReference>
<evidence type="ECO:0000256" key="6">
    <source>
        <dbReference type="ARBA" id="ARBA00023172"/>
    </source>
</evidence>
<dbReference type="NCBIfam" id="NF040570">
    <property type="entry name" value="guided_TnpB"/>
    <property type="match status" value="1"/>
</dbReference>
<dbReference type="GO" id="GO:0003677">
    <property type="term" value="F:DNA binding"/>
    <property type="evidence" value="ECO:0007669"/>
    <property type="project" value="UniProtKB-KW"/>
</dbReference>
<dbReference type="InterPro" id="IPR001959">
    <property type="entry name" value="Transposase"/>
</dbReference>
<feature type="domain" description="Probable transposase IS891/IS1136/IS1341" evidence="8">
    <location>
        <begin position="175"/>
        <end position="282"/>
    </location>
</feature>
<comment type="caution">
    <text evidence="11">The sequence shown here is derived from an EMBL/GenBank/DDBJ whole genome shotgun (WGS) entry which is preliminary data.</text>
</comment>
<feature type="domain" description="Cas12f1-like TNB" evidence="9">
    <location>
        <begin position="310"/>
        <end position="376"/>
    </location>
</feature>
<sequence length="421" mass="46781">MLSGRRYRLALSEEQVQQCQMFGDICRAVWNTALDQRRQYVDRYMRGRDGEFCGYHLQARELAEAKTDESWLKAAPSHVLQQTLKDLDRSCRERGTFNVRWRAKNRWNPSLRFPAGTLITVEKVNRTWGRAKLPKLGWVKFRMSRAIGGAIRSATVSCKSGHWFVSFLVEDGQLTPEKHAKPDTAVGVDRGVAVAATTSDGAFHDREFTTEGEKARYRRLQHKLARQKKGTANRRTTLAAVNRISSRAVNRRADFCAFTANRLTARHGVVALEELRTAKMTASAKGTIDAPGTRVRQKSGLNRAILDKGWHRLELALRTAARRTGTRVELVDPAYTSITCYSCKHVDAKSRKSQAVFACTACGHTDHADVNAAKNILSAAGHAVPACGDLAGGRSTKQEPAGTREEVPHQPAPELVGIPRP</sequence>
<dbReference type="Pfam" id="PF01385">
    <property type="entry name" value="OrfB_IS605"/>
    <property type="match status" value="1"/>
</dbReference>
<evidence type="ECO:0000313" key="12">
    <source>
        <dbReference type="Proteomes" id="UP000523007"/>
    </source>
</evidence>
<evidence type="ECO:0000256" key="4">
    <source>
        <dbReference type="ARBA" id="ARBA00022833"/>
    </source>
</evidence>
<evidence type="ECO:0000256" key="5">
    <source>
        <dbReference type="ARBA" id="ARBA00023125"/>
    </source>
</evidence>
<keyword evidence="2" id="KW-0815">Transposition</keyword>
<dbReference type="GO" id="GO:0006310">
    <property type="term" value="P:DNA recombination"/>
    <property type="evidence" value="ECO:0007669"/>
    <property type="project" value="UniProtKB-KW"/>
</dbReference>
<dbReference type="Proteomes" id="UP000523007">
    <property type="component" value="Unassembled WGS sequence"/>
</dbReference>
<keyword evidence="4" id="KW-0862">Zinc</keyword>
<keyword evidence="3" id="KW-0479">Metal-binding</keyword>
<dbReference type="GO" id="GO:0032196">
    <property type="term" value="P:transposition"/>
    <property type="evidence" value="ECO:0007669"/>
    <property type="project" value="UniProtKB-KW"/>
</dbReference>
<dbReference type="Pfam" id="PF07282">
    <property type="entry name" value="Cas12f1-like_TNB"/>
    <property type="match status" value="1"/>
</dbReference>
<dbReference type="Pfam" id="PF12323">
    <property type="entry name" value="HTH_OrfB_IS605"/>
    <property type="match status" value="1"/>
</dbReference>
<reference evidence="11 12" key="1">
    <citation type="submission" date="2020-08" db="EMBL/GenBank/DDBJ databases">
        <title>Sequencing the genomes of 1000 actinobacteria strains.</title>
        <authorList>
            <person name="Klenk H.-P."/>
        </authorList>
    </citation>
    <scope>NUCLEOTIDE SEQUENCE [LARGE SCALE GENOMIC DNA]</scope>
    <source>
        <strain evidence="11 12">DSM 102030</strain>
    </source>
</reference>
<evidence type="ECO:0000259" key="9">
    <source>
        <dbReference type="Pfam" id="PF07282"/>
    </source>
</evidence>
<dbReference type="EMBL" id="JACHJT010000001">
    <property type="protein sequence ID" value="MBB4931747.1"/>
    <property type="molecule type" value="Genomic_DNA"/>
</dbReference>
<evidence type="ECO:0000256" key="3">
    <source>
        <dbReference type="ARBA" id="ARBA00022723"/>
    </source>
</evidence>
<name>A0A7W7RH32_9ACTN</name>
<evidence type="ECO:0000256" key="7">
    <source>
        <dbReference type="SAM" id="MobiDB-lite"/>
    </source>
</evidence>
<evidence type="ECO:0000259" key="8">
    <source>
        <dbReference type="Pfam" id="PF01385"/>
    </source>
</evidence>
<evidence type="ECO:0000256" key="1">
    <source>
        <dbReference type="ARBA" id="ARBA00008761"/>
    </source>
</evidence>
<gene>
    <name evidence="11" type="ORF">F4561_002567</name>
</gene>
<proteinExistence type="inferred from homology"/>
<dbReference type="InterPro" id="IPR021027">
    <property type="entry name" value="Transposase_put_HTH"/>
</dbReference>
<keyword evidence="5" id="KW-0238">DNA-binding</keyword>
<feature type="domain" description="Transposase putative helix-turn-helix" evidence="10">
    <location>
        <begin position="1"/>
        <end position="41"/>
    </location>
</feature>
<accession>A0A7W7RH32</accession>
<comment type="similarity">
    <text evidence="1">In the C-terminal section; belongs to the transposase 35 family.</text>
</comment>
<protein>
    <submittedName>
        <fullName evidence="11">Putative transposase</fullName>
    </submittedName>
</protein>
<feature type="region of interest" description="Disordered" evidence="7">
    <location>
        <begin position="390"/>
        <end position="421"/>
    </location>
</feature>
<evidence type="ECO:0000313" key="11">
    <source>
        <dbReference type="EMBL" id="MBB4931747.1"/>
    </source>
</evidence>